<evidence type="ECO:0000256" key="5">
    <source>
        <dbReference type="ARBA" id="ARBA00022692"/>
    </source>
</evidence>
<dbReference type="Gene3D" id="3.60.10.10">
    <property type="entry name" value="Endonuclease/exonuclease/phosphatase"/>
    <property type="match status" value="1"/>
</dbReference>
<dbReference type="GO" id="GO:0046872">
    <property type="term" value="F:metal ion binding"/>
    <property type="evidence" value="ECO:0007669"/>
    <property type="project" value="UniProtKB-KW"/>
</dbReference>
<evidence type="ECO:0000256" key="7">
    <source>
        <dbReference type="ARBA" id="ARBA00022801"/>
    </source>
</evidence>
<accession>A0AAW1P8H0</accession>
<organism evidence="15 16">
    <name type="scientific">[Myrmecia] bisecta</name>
    <dbReference type="NCBI Taxonomy" id="41462"/>
    <lineage>
        <taxon>Eukaryota</taxon>
        <taxon>Viridiplantae</taxon>
        <taxon>Chlorophyta</taxon>
        <taxon>core chlorophytes</taxon>
        <taxon>Trebouxiophyceae</taxon>
        <taxon>Trebouxiales</taxon>
        <taxon>Trebouxiaceae</taxon>
        <taxon>Myrmecia</taxon>
    </lineage>
</organism>
<dbReference type="InterPro" id="IPR038772">
    <property type="entry name" value="Sph/SMPD2-like"/>
</dbReference>
<keyword evidence="16" id="KW-1185">Reference proteome</keyword>
<evidence type="ECO:0000313" key="15">
    <source>
        <dbReference type="EMBL" id="KAK9804323.1"/>
    </source>
</evidence>
<evidence type="ECO:0000259" key="14">
    <source>
        <dbReference type="Pfam" id="PF03372"/>
    </source>
</evidence>
<dbReference type="PANTHER" id="PTHR16320:SF24">
    <property type="entry name" value="PHOSPHODIESTERASE, PUTATIVE-RELATED"/>
    <property type="match status" value="1"/>
</dbReference>
<keyword evidence="10" id="KW-1133">Transmembrane helix</keyword>
<evidence type="ECO:0000256" key="6">
    <source>
        <dbReference type="ARBA" id="ARBA00022723"/>
    </source>
</evidence>
<feature type="chain" id="PRO_5043912306" description="Endonuclease/exonuclease/phosphatase domain-containing protein" evidence="13">
    <location>
        <begin position="22"/>
        <end position="328"/>
    </location>
</feature>
<evidence type="ECO:0000256" key="9">
    <source>
        <dbReference type="ARBA" id="ARBA00022919"/>
    </source>
</evidence>
<evidence type="ECO:0000256" key="1">
    <source>
        <dbReference type="ARBA" id="ARBA00004141"/>
    </source>
</evidence>
<evidence type="ECO:0000256" key="8">
    <source>
        <dbReference type="ARBA" id="ARBA00022842"/>
    </source>
</evidence>
<name>A0AAW1P8H0_9CHLO</name>
<evidence type="ECO:0000256" key="11">
    <source>
        <dbReference type="ARBA" id="ARBA00023098"/>
    </source>
</evidence>
<keyword evidence="12" id="KW-0472">Membrane</keyword>
<protein>
    <recommendedName>
        <fullName evidence="14">Endonuclease/exonuclease/phosphatase domain-containing protein</fullName>
    </recommendedName>
</protein>
<dbReference type="InterPro" id="IPR036691">
    <property type="entry name" value="Endo/exonu/phosph_ase_sf"/>
</dbReference>
<dbReference type="Proteomes" id="UP001489004">
    <property type="component" value="Unassembled WGS sequence"/>
</dbReference>
<feature type="signal peptide" evidence="13">
    <location>
        <begin position="1"/>
        <end position="21"/>
    </location>
</feature>
<evidence type="ECO:0000313" key="16">
    <source>
        <dbReference type="Proteomes" id="UP001489004"/>
    </source>
</evidence>
<evidence type="ECO:0000256" key="3">
    <source>
        <dbReference type="ARBA" id="ARBA00004991"/>
    </source>
</evidence>
<keyword evidence="13" id="KW-0732">Signal</keyword>
<sequence>MNLVILSFNCWGLWLVAHKRAERLRHIGEYLQTSAADIVLLQEVWVREDADQTAQLASQGGLKHSVQFPTGMLGGELMVLSRFPIVQVRFEKYEAAGDPSALFQGDYFAGKGISYVRLMTPEGPVDVFNTHLGANYLHSYQGQVAEDVAYAIPEDPDGPVRVAQALQLADFIRAHVQQDSIATIAGGDFNAHPATLELELFRGCLPDLQDCWHVANPEAPGVTVNALDNTFTKPSRNDPPLRIDYIWSSSNACVKGAQVVLHNTTAGYSFSDHFGLQAEIEIGSGASKHADQTDRGGASLLERMKASPHPFQDALGLLHAGAERQPPA</sequence>
<dbReference type="GO" id="GO:0004767">
    <property type="term" value="F:sphingomyelin phosphodiesterase activity"/>
    <property type="evidence" value="ECO:0007669"/>
    <property type="project" value="InterPro"/>
</dbReference>
<keyword evidence="6" id="KW-0479">Metal-binding</keyword>
<evidence type="ECO:0000256" key="10">
    <source>
        <dbReference type="ARBA" id="ARBA00022989"/>
    </source>
</evidence>
<proteinExistence type="inferred from homology"/>
<keyword evidence="11" id="KW-0443">Lipid metabolism</keyword>
<dbReference type="InterPro" id="IPR005135">
    <property type="entry name" value="Endo/exonuclease/phosphatase"/>
</dbReference>
<keyword evidence="8" id="KW-0460">Magnesium</keyword>
<evidence type="ECO:0000256" key="2">
    <source>
        <dbReference type="ARBA" id="ARBA00004760"/>
    </source>
</evidence>
<comment type="caution">
    <text evidence="15">The sequence shown here is derived from an EMBL/GenBank/DDBJ whole genome shotgun (WGS) entry which is preliminary data.</text>
</comment>
<evidence type="ECO:0000256" key="12">
    <source>
        <dbReference type="ARBA" id="ARBA00023136"/>
    </source>
</evidence>
<keyword evidence="7" id="KW-0378">Hydrolase</keyword>
<comment type="pathway">
    <text evidence="2">Lipid metabolism; sphingolipid metabolism.</text>
</comment>
<feature type="domain" description="Endonuclease/exonuclease/phosphatase" evidence="14">
    <location>
        <begin position="6"/>
        <end position="273"/>
    </location>
</feature>
<dbReference type="PANTHER" id="PTHR16320">
    <property type="entry name" value="SPHINGOMYELINASE FAMILY MEMBER"/>
    <property type="match status" value="1"/>
</dbReference>
<dbReference type="AlphaFoldDB" id="A0AAW1P8H0"/>
<dbReference type="GO" id="GO:0016020">
    <property type="term" value="C:membrane"/>
    <property type="evidence" value="ECO:0007669"/>
    <property type="project" value="UniProtKB-SubCell"/>
</dbReference>
<comment type="subcellular location">
    <subcellularLocation>
        <location evidence="1">Membrane</location>
        <topology evidence="1">Multi-pass membrane protein</topology>
    </subcellularLocation>
</comment>
<reference evidence="15 16" key="1">
    <citation type="journal article" date="2024" name="Nat. Commun.">
        <title>Phylogenomics reveals the evolutionary origins of lichenization in chlorophyte algae.</title>
        <authorList>
            <person name="Puginier C."/>
            <person name="Libourel C."/>
            <person name="Otte J."/>
            <person name="Skaloud P."/>
            <person name="Haon M."/>
            <person name="Grisel S."/>
            <person name="Petersen M."/>
            <person name="Berrin J.G."/>
            <person name="Delaux P.M."/>
            <person name="Dal Grande F."/>
            <person name="Keller J."/>
        </authorList>
    </citation>
    <scope>NUCLEOTIDE SEQUENCE [LARGE SCALE GENOMIC DNA]</scope>
    <source>
        <strain evidence="15 16">SAG 2043</strain>
    </source>
</reference>
<dbReference type="Pfam" id="PF03372">
    <property type="entry name" value="Exo_endo_phos"/>
    <property type="match status" value="1"/>
</dbReference>
<comment type="similarity">
    <text evidence="4">Belongs to the neutral sphingomyelinase family.</text>
</comment>
<dbReference type="EMBL" id="JALJOR010000018">
    <property type="protein sequence ID" value="KAK9804323.1"/>
    <property type="molecule type" value="Genomic_DNA"/>
</dbReference>
<gene>
    <name evidence="15" type="ORF">WJX72_006696</name>
</gene>
<keyword evidence="5" id="KW-0812">Transmembrane</keyword>
<evidence type="ECO:0000256" key="4">
    <source>
        <dbReference type="ARBA" id="ARBA00006335"/>
    </source>
</evidence>
<dbReference type="SUPFAM" id="SSF56219">
    <property type="entry name" value="DNase I-like"/>
    <property type="match status" value="1"/>
</dbReference>
<keyword evidence="9" id="KW-0746">Sphingolipid metabolism</keyword>
<dbReference type="GO" id="GO:0006665">
    <property type="term" value="P:sphingolipid metabolic process"/>
    <property type="evidence" value="ECO:0007669"/>
    <property type="project" value="UniProtKB-KW"/>
</dbReference>
<comment type="pathway">
    <text evidence="3">Sphingolipid metabolism.</text>
</comment>
<evidence type="ECO:0000256" key="13">
    <source>
        <dbReference type="SAM" id="SignalP"/>
    </source>
</evidence>